<evidence type="ECO:0000259" key="8">
    <source>
        <dbReference type="Pfam" id="PF00590"/>
    </source>
</evidence>
<evidence type="ECO:0000313" key="9">
    <source>
        <dbReference type="EMBL" id="AKU93467.1"/>
    </source>
</evidence>
<sequence length="272" mass="28268">MLKYSSPRTGKVVLVGAGPGDPDLLTVRAARALEAADVVLYDALVDARVLALAPRAAKFSVGKRAGAASVAQESINGIMIRTARSGRNVVRLKAGDPFVLGRGGEEVLALGAAGIEVEVVPGLSSALSGPLAAGIPVTHRGVAASFVVASAVPEERFVRLAERLPSKGTTLVVLMGLASRELIRDTLVRAGFSLDTPAAIVAGAHGPRAWHWSGTLGVLPEIQLPEDRADLPGIVVVGDVVEVGEAMRSHASFRVDDVELGMTKEEERRVLG</sequence>
<dbReference type="Proteomes" id="UP000064967">
    <property type="component" value="Chromosome"/>
</dbReference>
<keyword evidence="6" id="KW-0627">Porphyrin biosynthesis</keyword>
<dbReference type="PANTHER" id="PTHR45790">
    <property type="entry name" value="SIROHEME SYNTHASE-RELATED"/>
    <property type="match status" value="1"/>
</dbReference>
<evidence type="ECO:0000256" key="1">
    <source>
        <dbReference type="ARBA" id="ARBA00005879"/>
    </source>
</evidence>
<reference evidence="9 10" key="1">
    <citation type="submission" date="2015-08" db="EMBL/GenBank/DDBJ databases">
        <authorList>
            <person name="Babu N.S."/>
            <person name="Beckwith C.J."/>
            <person name="Beseler K.G."/>
            <person name="Brison A."/>
            <person name="Carone J.V."/>
            <person name="Caskin T.P."/>
            <person name="Diamond M."/>
            <person name="Durham M.E."/>
            <person name="Foxe J.M."/>
            <person name="Go M."/>
            <person name="Henderson B.A."/>
            <person name="Jones I.B."/>
            <person name="McGettigan J.A."/>
            <person name="Micheletti S.J."/>
            <person name="Nasrallah M.E."/>
            <person name="Ortiz D."/>
            <person name="Piller C.R."/>
            <person name="Privatt S.R."/>
            <person name="Schneider S.L."/>
            <person name="Sharp S."/>
            <person name="Smith T.C."/>
            <person name="Stanton J.D."/>
            <person name="Ullery H.E."/>
            <person name="Wilson R.J."/>
            <person name="Serrano M.G."/>
            <person name="Buck G."/>
            <person name="Lee V."/>
            <person name="Wang Y."/>
            <person name="Carvalho R."/>
            <person name="Voegtly L."/>
            <person name="Shi R."/>
            <person name="Duckworth R."/>
            <person name="Johnson A."/>
            <person name="Loviza R."/>
            <person name="Walstead R."/>
            <person name="Shah Z."/>
            <person name="Kiflezghi M."/>
            <person name="Wade K."/>
            <person name="Ball S.L."/>
            <person name="Bradley K.W."/>
            <person name="Asai D.J."/>
            <person name="Bowman C.A."/>
            <person name="Russell D.A."/>
            <person name="Pope W.H."/>
            <person name="Jacobs-Sera D."/>
            <person name="Hendrix R.W."/>
            <person name="Hatfull G.F."/>
        </authorList>
    </citation>
    <scope>NUCLEOTIDE SEQUENCE [LARGE SCALE GENOMIC DNA]</scope>
    <source>
        <strain evidence="9 10">DSM 27648</strain>
    </source>
</reference>
<keyword evidence="10" id="KW-1185">Reference proteome</keyword>
<dbReference type="GO" id="GO:0019354">
    <property type="term" value="P:siroheme biosynthetic process"/>
    <property type="evidence" value="ECO:0007669"/>
    <property type="project" value="UniProtKB-UniPathway"/>
</dbReference>
<dbReference type="GO" id="GO:0032259">
    <property type="term" value="P:methylation"/>
    <property type="evidence" value="ECO:0007669"/>
    <property type="project" value="UniProtKB-KW"/>
</dbReference>
<dbReference type="RefSeq" id="WP_240488363.1">
    <property type="nucleotide sequence ID" value="NZ_CP012333.1"/>
</dbReference>
<dbReference type="AlphaFoldDB" id="A0A0K1PIX0"/>
<dbReference type="Gene3D" id="3.40.1010.10">
    <property type="entry name" value="Cobalt-precorrin-4 Transmethylase, Domain 1"/>
    <property type="match status" value="1"/>
</dbReference>
<evidence type="ECO:0000256" key="6">
    <source>
        <dbReference type="ARBA" id="ARBA00023244"/>
    </source>
</evidence>
<dbReference type="NCBIfam" id="TIGR01469">
    <property type="entry name" value="cobA_cysG_Cterm"/>
    <property type="match status" value="1"/>
</dbReference>
<keyword evidence="4" id="KW-0808">Transferase</keyword>
<proteinExistence type="inferred from homology"/>
<evidence type="ECO:0000256" key="3">
    <source>
        <dbReference type="ARBA" id="ARBA00022603"/>
    </source>
</evidence>
<evidence type="ECO:0000256" key="4">
    <source>
        <dbReference type="ARBA" id="ARBA00022679"/>
    </source>
</evidence>
<gene>
    <name evidence="9" type="ORF">AKJ09_00131</name>
</gene>
<protein>
    <recommendedName>
        <fullName evidence="2">uroporphyrinogen-III C-methyltransferase</fullName>
        <ecNumber evidence="2">2.1.1.107</ecNumber>
    </recommendedName>
</protein>
<dbReference type="EMBL" id="CP012333">
    <property type="protein sequence ID" value="AKU93467.1"/>
    <property type="molecule type" value="Genomic_DNA"/>
</dbReference>
<accession>A0A0K1PIX0</accession>
<dbReference type="KEGG" id="llu:AKJ09_00131"/>
<keyword evidence="5" id="KW-0949">S-adenosyl-L-methionine</keyword>
<organism evidence="9 10">
    <name type="scientific">Labilithrix luteola</name>
    <dbReference type="NCBI Taxonomy" id="1391654"/>
    <lineage>
        <taxon>Bacteria</taxon>
        <taxon>Pseudomonadati</taxon>
        <taxon>Myxococcota</taxon>
        <taxon>Polyangia</taxon>
        <taxon>Polyangiales</taxon>
        <taxon>Labilitrichaceae</taxon>
        <taxon>Labilithrix</taxon>
    </lineage>
</organism>
<dbReference type="InterPro" id="IPR014777">
    <property type="entry name" value="4pyrrole_Mease_sub1"/>
</dbReference>
<dbReference type="SUPFAM" id="SSF53790">
    <property type="entry name" value="Tetrapyrrole methylase"/>
    <property type="match status" value="1"/>
</dbReference>
<feature type="domain" description="Tetrapyrrole methylase" evidence="8">
    <location>
        <begin position="11"/>
        <end position="204"/>
    </location>
</feature>
<dbReference type="CDD" id="cd11642">
    <property type="entry name" value="SUMT"/>
    <property type="match status" value="1"/>
</dbReference>
<keyword evidence="3" id="KW-0489">Methyltransferase</keyword>
<dbReference type="InterPro" id="IPR014776">
    <property type="entry name" value="4pyrrole_Mease_sub2"/>
</dbReference>
<comment type="similarity">
    <text evidence="1">Belongs to the precorrin methyltransferase family.</text>
</comment>
<evidence type="ECO:0000256" key="5">
    <source>
        <dbReference type="ARBA" id="ARBA00022691"/>
    </source>
</evidence>
<dbReference type="InterPro" id="IPR035996">
    <property type="entry name" value="4pyrrol_Methylase_sf"/>
</dbReference>
<dbReference type="EC" id="2.1.1.107" evidence="2"/>
<dbReference type="PROSITE" id="PS00839">
    <property type="entry name" value="SUMT_1"/>
    <property type="match status" value="1"/>
</dbReference>
<comment type="pathway">
    <text evidence="7">Porphyrin-containing compound metabolism; siroheme biosynthesis; precorrin-2 from uroporphyrinogen III: step 1/1.</text>
</comment>
<dbReference type="InterPro" id="IPR003043">
    <property type="entry name" value="Uropor_MeTrfase_CS"/>
</dbReference>
<evidence type="ECO:0000256" key="2">
    <source>
        <dbReference type="ARBA" id="ARBA00012162"/>
    </source>
</evidence>
<dbReference type="PANTHER" id="PTHR45790:SF3">
    <property type="entry name" value="S-ADENOSYL-L-METHIONINE-DEPENDENT UROPORPHYRINOGEN III METHYLTRANSFERASE, CHLOROPLASTIC"/>
    <property type="match status" value="1"/>
</dbReference>
<dbReference type="UniPathway" id="UPA00262">
    <property type="reaction ID" value="UER00211"/>
</dbReference>
<dbReference type="InterPro" id="IPR000878">
    <property type="entry name" value="4pyrrol_Mease"/>
</dbReference>
<evidence type="ECO:0000256" key="7">
    <source>
        <dbReference type="ARBA" id="ARBA00025705"/>
    </source>
</evidence>
<dbReference type="FunFam" id="3.40.1010.10:FF:000001">
    <property type="entry name" value="Siroheme synthase"/>
    <property type="match status" value="1"/>
</dbReference>
<dbReference type="Pfam" id="PF00590">
    <property type="entry name" value="TP_methylase"/>
    <property type="match status" value="1"/>
</dbReference>
<dbReference type="InterPro" id="IPR050161">
    <property type="entry name" value="Siro_Cobalamin_biosynth"/>
</dbReference>
<dbReference type="STRING" id="1391654.AKJ09_00131"/>
<name>A0A0K1PIX0_9BACT</name>
<dbReference type="NCBIfam" id="NF004790">
    <property type="entry name" value="PRK06136.1"/>
    <property type="match status" value="1"/>
</dbReference>
<dbReference type="InterPro" id="IPR006366">
    <property type="entry name" value="CobA/CysG_C"/>
</dbReference>
<dbReference type="GO" id="GO:0004851">
    <property type="term" value="F:uroporphyrin-III C-methyltransferase activity"/>
    <property type="evidence" value="ECO:0007669"/>
    <property type="project" value="UniProtKB-EC"/>
</dbReference>
<evidence type="ECO:0000313" key="10">
    <source>
        <dbReference type="Proteomes" id="UP000064967"/>
    </source>
</evidence>
<dbReference type="Gene3D" id="3.30.950.10">
    <property type="entry name" value="Methyltransferase, Cobalt-precorrin-4 Transmethylase, Domain 2"/>
    <property type="match status" value="1"/>
</dbReference>